<dbReference type="PATRIC" id="fig|42253.5.peg.4013"/>
<keyword evidence="1" id="KW-0472">Membrane</keyword>
<dbReference type="Pfam" id="PF06181">
    <property type="entry name" value="Urate_ox_N"/>
    <property type="match status" value="1"/>
</dbReference>
<keyword evidence="4" id="KW-1185">Reference proteome</keyword>
<keyword evidence="1" id="KW-0812">Transmembrane</keyword>
<organism evidence="3 4">
    <name type="scientific">Nitrospira moscoviensis</name>
    <dbReference type="NCBI Taxonomy" id="42253"/>
    <lineage>
        <taxon>Bacteria</taxon>
        <taxon>Pseudomonadati</taxon>
        <taxon>Nitrospirota</taxon>
        <taxon>Nitrospiria</taxon>
        <taxon>Nitrospirales</taxon>
        <taxon>Nitrospiraceae</taxon>
        <taxon>Nitrospira</taxon>
    </lineage>
</organism>
<proteinExistence type="predicted"/>
<accession>A0A0K2GHX6</accession>
<evidence type="ECO:0000313" key="3">
    <source>
        <dbReference type="EMBL" id="ALA60449.1"/>
    </source>
</evidence>
<protein>
    <recommendedName>
        <fullName evidence="2">Urate oxidase N-terminal domain-containing protein</fullName>
    </recommendedName>
</protein>
<gene>
    <name evidence="3" type="ORF">NITMOv2_4065</name>
</gene>
<dbReference type="KEGG" id="nmv:NITMOv2_4065"/>
<reference evidence="3 4" key="1">
    <citation type="journal article" date="2015" name="Proc. Natl. Acad. Sci. U.S.A.">
        <title>Expanded metabolic versatility of ubiquitous nitrite-oxidizing bacteria from the genus Nitrospira.</title>
        <authorList>
            <person name="Koch H."/>
            <person name="Lucker S."/>
            <person name="Albertsen M."/>
            <person name="Kitzinger K."/>
            <person name="Herbold C."/>
            <person name="Spieck E."/>
            <person name="Nielsen P.H."/>
            <person name="Wagner M."/>
            <person name="Daims H."/>
        </authorList>
    </citation>
    <scope>NUCLEOTIDE SEQUENCE [LARGE SCALE GENOMIC DNA]</scope>
    <source>
        <strain evidence="3 4">NSP M-1</strain>
    </source>
</reference>
<sequence>MKFLEDPMQTMGAGFALAVVLIVVFLGISGIGAGEADWFGVLMRWVHFLAGITWIGLLYFFNLINAAFLKSLDGPTKNVVIPKLMPAALNWFRHGATVTVLAGIVLYFYLYSKGGTGAIALGIGGLLGIIMMANVHAIIWPNQKKIIAAVSAAAQGTPAPAEMAQWGRTALLASRVNFLLSIPMLFFMGAGSHFK</sequence>
<feature type="domain" description="Urate oxidase N-terminal" evidence="2">
    <location>
        <begin position="120"/>
        <end position="189"/>
    </location>
</feature>
<feature type="transmembrane region" description="Helical" evidence="1">
    <location>
        <begin position="117"/>
        <end position="139"/>
    </location>
</feature>
<keyword evidence="1" id="KW-1133">Transmembrane helix</keyword>
<dbReference type="EMBL" id="CP011801">
    <property type="protein sequence ID" value="ALA60449.1"/>
    <property type="molecule type" value="Genomic_DNA"/>
</dbReference>
<dbReference type="InterPro" id="IPR010389">
    <property type="entry name" value="Urate_ox_N"/>
</dbReference>
<dbReference type="Proteomes" id="UP000069205">
    <property type="component" value="Chromosome"/>
</dbReference>
<feature type="transmembrane region" description="Helical" evidence="1">
    <location>
        <begin position="90"/>
        <end position="111"/>
    </location>
</feature>
<dbReference type="RefSeq" id="WP_053381305.1">
    <property type="nucleotide sequence ID" value="NZ_CP011801.1"/>
</dbReference>
<name>A0A0K2GHX6_NITMO</name>
<dbReference type="AlphaFoldDB" id="A0A0K2GHX6"/>
<feature type="transmembrane region" description="Helical" evidence="1">
    <location>
        <begin position="45"/>
        <end position="69"/>
    </location>
</feature>
<evidence type="ECO:0000313" key="4">
    <source>
        <dbReference type="Proteomes" id="UP000069205"/>
    </source>
</evidence>
<dbReference type="STRING" id="42253.NITMOv2_4065"/>
<feature type="transmembrane region" description="Helical" evidence="1">
    <location>
        <begin position="12"/>
        <end position="33"/>
    </location>
</feature>
<evidence type="ECO:0000259" key="2">
    <source>
        <dbReference type="Pfam" id="PF06181"/>
    </source>
</evidence>
<evidence type="ECO:0000256" key="1">
    <source>
        <dbReference type="SAM" id="Phobius"/>
    </source>
</evidence>
<feature type="transmembrane region" description="Helical" evidence="1">
    <location>
        <begin position="176"/>
        <end position="194"/>
    </location>
</feature>